<reference evidence="3 4" key="1">
    <citation type="submission" date="2019-07" db="EMBL/GenBank/DDBJ databases">
        <title>Draft genome assembly of a fouling barnacle, Amphibalanus amphitrite (Darwin, 1854): The first reference genome for Thecostraca.</title>
        <authorList>
            <person name="Kim W."/>
        </authorList>
    </citation>
    <scope>NUCLEOTIDE SEQUENCE [LARGE SCALE GENOMIC DNA]</scope>
    <source>
        <strain evidence="3">SNU_AA5</strain>
        <tissue evidence="3">Soma without cirri and trophi</tissue>
    </source>
</reference>
<protein>
    <submittedName>
        <fullName evidence="3">Uncharacterized protein</fullName>
    </submittedName>
</protein>
<comment type="caution">
    <text evidence="3">The sequence shown here is derived from an EMBL/GenBank/DDBJ whole genome shotgun (WGS) entry which is preliminary data.</text>
</comment>
<dbReference type="Pfam" id="PF18701">
    <property type="entry name" value="DUF5641"/>
    <property type="match status" value="1"/>
</dbReference>
<feature type="domain" description="DUF5641" evidence="2">
    <location>
        <begin position="467"/>
        <end position="559"/>
    </location>
</feature>
<dbReference type="SUPFAM" id="SSF56672">
    <property type="entry name" value="DNA/RNA polymerases"/>
    <property type="match status" value="1"/>
</dbReference>
<dbReference type="Pfam" id="PF00078">
    <property type="entry name" value="RVT_1"/>
    <property type="match status" value="1"/>
</dbReference>
<evidence type="ECO:0000259" key="2">
    <source>
        <dbReference type="Pfam" id="PF18701"/>
    </source>
</evidence>
<dbReference type="PANTHER" id="PTHR47331">
    <property type="entry name" value="PHD-TYPE DOMAIN-CONTAINING PROTEIN"/>
    <property type="match status" value="1"/>
</dbReference>
<evidence type="ECO:0000259" key="1">
    <source>
        <dbReference type="Pfam" id="PF00078"/>
    </source>
</evidence>
<dbReference type="InterPro" id="IPR040676">
    <property type="entry name" value="DUF5641"/>
</dbReference>
<dbReference type="InterPro" id="IPR043128">
    <property type="entry name" value="Rev_trsase/Diguanyl_cyclase"/>
</dbReference>
<proteinExistence type="predicted"/>
<sequence length="564" mass="64141">MEESELRQKRTLARGAVRLTTHLCMMREGLLPLCAHLLPLCAHLLPLCAHLLPLCAHLLPLCAHLLPLCARLLHRLARALLSPSAAAVQPPCQATSSGQGKRLYNVNAQSSCFVQTVLVEADIRAAFHQIVLKEEDRRYVQFLWGDRHLRFQRVLFGEQRYEMGLLWKSDSRPASNLTSTELRTRRLVSKMSTDELDRYDRHISELIVNGVVEDAPLTDDPDDAFFLPHRGVVRGDKLRVVFDGSAPDATGRSLNEYLSPGENLLSRLPSVLLNFRINAVGCQADIRAAFHQIVLKEEDRRYVQFLWGDRHLRFQRVLFGVSCSPYMLLRTVCCHVRQCLVSQPELMQKVQGALYMDDLCPTFGTREEAAAGMKEVSSVFSKARMELHKTRTTDLGAAVNRIAWLKRFVHNARSPETERQSGPLSPEERREALVYWIREAQRRAFPEELRAVRNGTLLPVSSPLAKTWRNRRRVSDRLVRRWTTEYLETLRGWAASPRGRPTRLPAVGEVILLQGEGRRGTWPLARVVSLIPGPDGRCRAAFLRVRGKLTRRPISRLFSLEAAE</sequence>
<dbReference type="Gene3D" id="3.10.10.10">
    <property type="entry name" value="HIV Type 1 Reverse Transcriptase, subunit A, domain 1"/>
    <property type="match status" value="1"/>
</dbReference>
<dbReference type="EMBL" id="VIIS01000074">
    <property type="protein sequence ID" value="KAF0313711.1"/>
    <property type="molecule type" value="Genomic_DNA"/>
</dbReference>
<dbReference type="GO" id="GO:0071897">
    <property type="term" value="P:DNA biosynthetic process"/>
    <property type="evidence" value="ECO:0007669"/>
    <property type="project" value="UniProtKB-ARBA"/>
</dbReference>
<dbReference type="OrthoDB" id="6020750at2759"/>
<dbReference type="InterPro" id="IPR043502">
    <property type="entry name" value="DNA/RNA_pol_sf"/>
</dbReference>
<feature type="domain" description="Reverse transcriptase" evidence="1">
    <location>
        <begin position="280"/>
        <end position="393"/>
    </location>
</feature>
<dbReference type="InterPro" id="IPR000477">
    <property type="entry name" value="RT_dom"/>
</dbReference>
<dbReference type="PANTHER" id="PTHR47331:SF5">
    <property type="entry name" value="RIBONUCLEASE H"/>
    <property type="match status" value="1"/>
</dbReference>
<organism evidence="3 4">
    <name type="scientific">Amphibalanus amphitrite</name>
    <name type="common">Striped barnacle</name>
    <name type="synonym">Balanus amphitrite</name>
    <dbReference type="NCBI Taxonomy" id="1232801"/>
    <lineage>
        <taxon>Eukaryota</taxon>
        <taxon>Metazoa</taxon>
        <taxon>Ecdysozoa</taxon>
        <taxon>Arthropoda</taxon>
        <taxon>Crustacea</taxon>
        <taxon>Multicrustacea</taxon>
        <taxon>Cirripedia</taxon>
        <taxon>Thoracica</taxon>
        <taxon>Thoracicalcarea</taxon>
        <taxon>Balanomorpha</taxon>
        <taxon>Balanoidea</taxon>
        <taxon>Balanidae</taxon>
        <taxon>Amphibalaninae</taxon>
        <taxon>Amphibalanus</taxon>
    </lineage>
</organism>
<dbReference type="AlphaFoldDB" id="A0A6A4XG65"/>
<dbReference type="Proteomes" id="UP000440578">
    <property type="component" value="Unassembled WGS sequence"/>
</dbReference>
<evidence type="ECO:0000313" key="4">
    <source>
        <dbReference type="Proteomes" id="UP000440578"/>
    </source>
</evidence>
<dbReference type="Gene3D" id="3.30.70.270">
    <property type="match status" value="1"/>
</dbReference>
<evidence type="ECO:0000313" key="3">
    <source>
        <dbReference type="EMBL" id="KAF0313711.1"/>
    </source>
</evidence>
<accession>A0A6A4XG65</accession>
<name>A0A6A4XG65_AMPAM</name>
<gene>
    <name evidence="3" type="ORF">FJT64_015845</name>
</gene>
<keyword evidence="4" id="KW-1185">Reference proteome</keyword>